<keyword evidence="3" id="KW-0255">Endonuclease</keyword>
<dbReference type="InterPro" id="IPR000305">
    <property type="entry name" value="GIY-YIG_endonuc"/>
</dbReference>
<dbReference type="AlphaFoldDB" id="A0A840QTS5"/>
<name>A0A840QTS5_9BACI</name>
<gene>
    <name evidence="3" type="ORF">HNQ41_003145</name>
</gene>
<dbReference type="SUPFAM" id="SSF82771">
    <property type="entry name" value="GIY-YIG endonuclease"/>
    <property type="match status" value="1"/>
</dbReference>
<sequence>MSMDNQRKHFVYMLECKDGSLYTGYTTDVNKRLRQHEEGKGAKYTRGRGPFTLVYVASFLTKTEAMQEEHRLKQLPRHKKLQVIETGKGDECGTATSL</sequence>
<keyword evidence="3" id="KW-0540">Nuclease</keyword>
<organism evidence="3 4">
    <name type="scientific">Texcoconibacillus texcoconensis</name>
    <dbReference type="NCBI Taxonomy" id="1095777"/>
    <lineage>
        <taxon>Bacteria</taxon>
        <taxon>Bacillati</taxon>
        <taxon>Bacillota</taxon>
        <taxon>Bacilli</taxon>
        <taxon>Bacillales</taxon>
        <taxon>Bacillaceae</taxon>
        <taxon>Texcoconibacillus</taxon>
    </lineage>
</organism>
<dbReference type="PROSITE" id="PS50164">
    <property type="entry name" value="GIY_YIG"/>
    <property type="match status" value="1"/>
</dbReference>
<keyword evidence="4" id="KW-1185">Reference proteome</keyword>
<evidence type="ECO:0000259" key="2">
    <source>
        <dbReference type="PROSITE" id="PS50164"/>
    </source>
</evidence>
<dbReference type="PANTHER" id="PTHR34477">
    <property type="entry name" value="UPF0213 PROTEIN YHBQ"/>
    <property type="match status" value="1"/>
</dbReference>
<feature type="domain" description="GIY-YIG" evidence="2">
    <location>
        <begin position="7"/>
        <end position="82"/>
    </location>
</feature>
<dbReference type="GO" id="GO:0004519">
    <property type="term" value="F:endonuclease activity"/>
    <property type="evidence" value="ECO:0007669"/>
    <property type="project" value="UniProtKB-KW"/>
</dbReference>
<dbReference type="SMART" id="SM00465">
    <property type="entry name" value="GIYc"/>
    <property type="match status" value="1"/>
</dbReference>
<keyword evidence="3" id="KW-0378">Hydrolase</keyword>
<comment type="similarity">
    <text evidence="1">Belongs to the UPF0213 family.</text>
</comment>
<proteinExistence type="inferred from homology"/>
<dbReference type="InterPro" id="IPR050190">
    <property type="entry name" value="UPF0213_domain"/>
</dbReference>
<protein>
    <submittedName>
        <fullName evidence="3">Putative endonuclease</fullName>
    </submittedName>
</protein>
<evidence type="ECO:0000313" key="4">
    <source>
        <dbReference type="Proteomes" id="UP000551878"/>
    </source>
</evidence>
<dbReference type="PANTHER" id="PTHR34477:SF1">
    <property type="entry name" value="UPF0213 PROTEIN YHBQ"/>
    <property type="match status" value="1"/>
</dbReference>
<dbReference type="CDD" id="cd10456">
    <property type="entry name" value="GIY-YIG_UPF0213"/>
    <property type="match status" value="1"/>
</dbReference>
<comment type="caution">
    <text evidence="3">The sequence shown here is derived from an EMBL/GenBank/DDBJ whole genome shotgun (WGS) entry which is preliminary data.</text>
</comment>
<evidence type="ECO:0000313" key="3">
    <source>
        <dbReference type="EMBL" id="MBB5174922.1"/>
    </source>
</evidence>
<evidence type="ECO:0000256" key="1">
    <source>
        <dbReference type="ARBA" id="ARBA00007435"/>
    </source>
</evidence>
<dbReference type="Gene3D" id="3.40.1440.10">
    <property type="entry name" value="GIY-YIG endonuclease"/>
    <property type="match status" value="1"/>
</dbReference>
<dbReference type="InterPro" id="IPR035901">
    <property type="entry name" value="GIY-YIG_endonuc_sf"/>
</dbReference>
<accession>A0A840QTS5</accession>
<dbReference type="EMBL" id="JACHHB010000018">
    <property type="protein sequence ID" value="MBB5174922.1"/>
    <property type="molecule type" value="Genomic_DNA"/>
</dbReference>
<dbReference type="Proteomes" id="UP000551878">
    <property type="component" value="Unassembled WGS sequence"/>
</dbReference>
<dbReference type="Pfam" id="PF01541">
    <property type="entry name" value="GIY-YIG"/>
    <property type="match status" value="1"/>
</dbReference>
<reference evidence="3 4" key="1">
    <citation type="submission" date="2020-08" db="EMBL/GenBank/DDBJ databases">
        <title>Genomic Encyclopedia of Type Strains, Phase IV (KMG-IV): sequencing the most valuable type-strain genomes for metagenomic binning, comparative biology and taxonomic classification.</title>
        <authorList>
            <person name="Goeker M."/>
        </authorList>
    </citation>
    <scope>NUCLEOTIDE SEQUENCE [LARGE SCALE GENOMIC DNA]</scope>
    <source>
        <strain evidence="3 4">DSM 24696</strain>
    </source>
</reference>